<gene>
    <name evidence="1" type="ORF">NA57DRAFT_81428</name>
</gene>
<evidence type="ECO:0000313" key="2">
    <source>
        <dbReference type="Proteomes" id="UP000799772"/>
    </source>
</evidence>
<dbReference type="EMBL" id="ML978138">
    <property type="protein sequence ID" value="KAF2093499.1"/>
    <property type="molecule type" value="Genomic_DNA"/>
</dbReference>
<dbReference type="OrthoDB" id="2891848at2759"/>
<sequence>MPSQEFVPLNGEVLRVVNGAPALVKFYSGDKSKPLVVCIPGAANLARIFYGVHAGSREDDFLSFWLHQHHNFSVLALSYPGETIDGPMRPPAPEYTIQDWGKQTATIAADYIADHGLAKEVVVAFWSMGGKVVEPFSASSTSLGIKVKLAVSLAATPGIFGLRPHPPGIKISSSGYAYRDDTSRSFGQQVRTQNQLNGDREIISPDSLEKLYYTKTPINLTGWGLRYSRDTDGQQRFVDDDMADIRDAQVHNWGALPLIGVIQPTSTQDLMHAVGDKASWGLVLTFKLLSDFQKATSQPGYTEKGTSSKERFESFRDLVDAIPGRLARRVEGTHYFFVGKKGARETADQIADLLQASEKIQAEIDNLLC</sequence>
<dbReference type="Gene3D" id="3.40.50.1820">
    <property type="entry name" value="alpha/beta hydrolase"/>
    <property type="match status" value="1"/>
</dbReference>
<evidence type="ECO:0000313" key="1">
    <source>
        <dbReference type="EMBL" id="KAF2093499.1"/>
    </source>
</evidence>
<comment type="caution">
    <text evidence="1">The sequence shown here is derived from an EMBL/GenBank/DDBJ whole genome shotgun (WGS) entry which is preliminary data.</text>
</comment>
<proteinExistence type="predicted"/>
<organism evidence="1 2">
    <name type="scientific">Rhizodiscina lignyota</name>
    <dbReference type="NCBI Taxonomy" id="1504668"/>
    <lineage>
        <taxon>Eukaryota</taxon>
        <taxon>Fungi</taxon>
        <taxon>Dikarya</taxon>
        <taxon>Ascomycota</taxon>
        <taxon>Pezizomycotina</taxon>
        <taxon>Dothideomycetes</taxon>
        <taxon>Pleosporomycetidae</taxon>
        <taxon>Aulographales</taxon>
        <taxon>Rhizodiscinaceae</taxon>
        <taxon>Rhizodiscina</taxon>
    </lineage>
</organism>
<dbReference type="Proteomes" id="UP000799772">
    <property type="component" value="Unassembled WGS sequence"/>
</dbReference>
<dbReference type="SUPFAM" id="SSF53474">
    <property type="entry name" value="alpha/beta-Hydrolases"/>
    <property type="match status" value="1"/>
</dbReference>
<accession>A0A9P4I6U0</accession>
<dbReference type="AlphaFoldDB" id="A0A9P4I6U0"/>
<dbReference type="InterPro" id="IPR029058">
    <property type="entry name" value="AB_hydrolase_fold"/>
</dbReference>
<protein>
    <submittedName>
        <fullName evidence="1">Thioesterase domain protein</fullName>
    </submittedName>
</protein>
<keyword evidence="2" id="KW-1185">Reference proteome</keyword>
<name>A0A9P4I6U0_9PEZI</name>
<reference evidence="1" key="1">
    <citation type="journal article" date="2020" name="Stud. Mycol.">
        <title>101 Dothideomycetes genomes: a test case for predicting lifestyles and emergence of pathogens.</title>
        <authorList>
            <person name="Haridas S."/>
            <person name="Albert R."/>
            <person name="Binder M."/>
            <person name="Bloem J."/>
            <person name="Labutti K."/>
            <person name="Salamov A."/>
            <person name="Andreopoulos B."/>
            <person name="Baker S."/>
            <person name="Barry K."/>
            <person name="Bills G."/>
            <person name="Bluhm B."/>
            <person name="Cannon C."/>
            <person name="Castanera R."/>
            <person name="Culley D."/>
            <person name="Daum C."/>
            <person name="Ezra D."/>
            <person name="Gonzalez J."/>
            <person name="Henrissat B."/>
            <person name="Kuo A."/>
            <person name="Liang C."/>
            <person name="Lipzen A."/>
            <person name="Lutzoni F."/>
            <person name="Magnuson J."/>
            <person name="Mondo S."/>
            <person name="Nolan M."/>
            <person name="Ohm R."/>
            <person name="Pangilinan J."/>
            <person name="Park H.-J."/>
            <person name="Ramirez L."/>
            <person name="Alfaro M."/>
            <person name="Sun H."/>
            <person name="Tritt A."/>
            <person name="Yoshinaga Y."/>
            <person name="Zwiers L.-H."/>
            <person name="Turgeon B."/>
            <person name="Goodwin S."/>
            <person name="Spatafora J."/>
            <person name="Crous P."/>
            <person name="Grigoriev I."/>
        </authorList>
    </citation>
    <scope>NUCLEOTIDE SEQUENCE</scope>
    <source>
        <strain evidence="1">CBS 133067</strain>
    </source>
</reference>